<comment type="similarity">
    <text evidence="1">In the C-terminal section; belongs to the class-I pyridoxal-phosphate-dependent aminotransferase family.</text>
</comment>
<comment type="caution">
    <text evidence="9">The sequence shown here is derived from an EMBL/GenBank/DDBJ whole genome shotgun (WGS) entry which is preliminary data.</text>
</comment>
<dbReference type="InterPro" id="IPR015424">
    <property type="entry name" value="PyrdxlP-dep_Trfase"/>
</dbReference>
<dbReference type="PANTHER" id="PTHR46577:SF2">
    <property type="entry name" value="TRANSCRIPTIONAL REGULATORY PROTEIN"/>
    <property type="match status" value="1"/>
</dbReference>
<dbReference type="FunFam" id="3.40.640.10:FF:000023">
    <property type="entry name" value="Transcriptional regulator, GntR family"/>
    <property type="match status" value="1"/>
</dbReference>
<keyword evidence="7" id="KW-0804">Transcription</keyword>
<dbReference type="Pfam" id="PF00392">
    <property type="entry name" value="GntR"/>
    <property type="match status" value="1"/>
</dbReference>
<keyword evidence="3" id="KW-0808">Transferase</keyword>
<keyword evidence="6" id="KW-0238">DNA-binding</keyword>
<evidence type="ECO:0000313" key="10">
    <source>
        <dbReference type="Proteomes" id="UP000027341"/>
    </source>
</evidence>
<evidence type="ECO:0000256" key="6">
    <source>
        <dbReference type="ARBA" id="ARBA00023125"/>
    </source>
</evidence>
<dbReference type="CDD" id="cd07377">
    <property type="entry name" value="WHTH_GntR"/>
    <property type="match status" value="1"/>
</dbReference>
<dbReference type="Gene3D" id="3.90.1150.10">
    <property type="entry name" value="Aspartate Aminotransferase, domain 1"/>
    <property type="match status" value="1"/>
</dbReference>
<evidence type="ECO:0000256" key="5">
    <source>
        <dbReference type="ARBA" id="ARBA00023015"/>
    </source>
</evidence>
<dbReference type="InterPro" id="IPR004839">
    <property type="entry name" value="Aminotransferase_I/II_large"/>
</dbReference>
<protein>
    <submittedName>
        <fullName evidence="9">GntR family transcriptional regulator</fullName>
    </submittedName>
</protein>
<evidence type="ECO:0000256" key="7">
    <source>
        <dbReference type="ARBA" id="ARBA00023163"/>
    </source>
</evidence>
<dbReference type="Gene3D" id="3.40.640.10">
    <property type="entry name" value="Type I PLP-dependent aspartate aminotransferase-like (Major domain)"/>
    <property type="match status" value="1"/>
</dbReference>
<keyword evidence="2" id="KW-0032">Aminotransferase</keyword>
<dbReference type="InterPro" id="IPR051446">
    <property type="entry name" value="HTH_trans_reg/aminotransferase"/>
</dbReference>
<proteinExistence type="inferred from homology"/>
<evidence type="ECO:0000256" key="2">
    <source>
        <dbReference type="ARBA" id="ARBA00022576"/>
    </source>
</evidence>
<dbReference type="GO" id="GO:0003677">
    <property type="term" value="F:DNA binding"/>
    <property type="evidence" value="ECO:0007669"/>
    <property type="project" value="UniProtKB-KW"/>
</dbReference>
<dbReference type="InterPro" id="IPR015421">
    <property type="entry name" value="PyrdxlP-dep_Trfase_major"/>
</dbReference>
<evidence type="ECO:0000313" key="9">
    <source>
        <dbReference type="EMBL" id="KDN95019.1"/>
    </source>
</evidence>
<name>A0A066ZRV9_HYDMR</name>
<dbReference type="RefSeq" id="WP_051622951.1">
    <property type="nucleotide sequence ID" value="NZ_AP020335.1"/>
</dbReference>
<dbReference type="Gene3D" id="1.10.10.10">
    <property type="entry name" value="Winged helix-like DNA-binding domain superfamily/Winged helix DNA-binding domain"/>
    <property type="match status" value="1"/>
</dbReference>
<dbReference type="SMART" id="SM00345">
    <property type="entry name" value="HTH_GNTR"/>
    <property type="match status" value="1"/>
</dbReference>
<dbReference type="SUPFAM" id="SSF46785">
    <property type="entry name" value="Winged helix' DNA-binding domain"/>
    <property type="match status" value="1"/>
</dbReference>
<keyword evidence="10" id="KW-1185">Reference proteome</keyword>
<evidence type="ECO:0000256" key="3">
    <source>
        <dbReference type="ARBA" id="ARBA00022679"/>
    </source>
</evidence>
<dbReference type="AlphaFoldDB" id="A0A066ZRV9"/>
<dbReference type="PANTHER" id="PTHR46577">
    <property type="entry name" value="HTH-TYPE TRANSCRIPTIONAL REGULATORY PROTEIN GABR"/>
    <property type="match status" value="1"/>
</dbReference>
<evidence type="ECO:0000256" key="4">
    <source>
        <dbReference type="ARBA" id="ARBA00022898"/>
    </source>
</evidence>
<dbReference type="STRING" id="28885.EI16_01530"/>
<feature type="domain" description="HTH gntR-type" evidence="8">
    <location>
        <begin position="13"/>
        <end position="81"/>
    </location>
</feature>
<reference evidence="9 10" key="1">
    <citation type="submission" date="2014-04" db="EMBL/GenBank/DDBJ databases">
        <title>Draft genome sequence of Hydrogenovibrio marinus MH-110, a model organism for aerobic H2 metabolism.</title>
        <authorList>
            <person name="Cha H.J."/>
            <person name="Jo B.H."/>
            <person name="Hwang B.H."/>
        </authorList>
    </citation>
    <scope>NUCLEOTIDE SEQUENCE [LARGE SCALE GENOMIC DNA]</scope>
    <source>
        <strain evidence="9 10">MH-110</strain>
    </source>
</reference>
<dbReference type="SUPFAM" id="SSF53383">
    <property type="entry name" value="PLP-dependent transferases"/>
    <property type="match status" value="1"/>
</dbReference>
<organism evidence="9 10">
    <name type="scientific">Hydrogenovibrio marinus</name>
    <dbReference type="NCBI Taxonomy" id="28885"/>
    <lineage>
        <taxon>Bacteria</taxon>
        <taxon>Pseudomonadati</taxon>
        <taxon>Pseudomonadota</taxon>
        <taxon>Gammaproteobacteria</taxon>
        <taxon>Thiotrichales</taxon>
        <taxon>Piscirickettsiaceae</taxon>
        <taxon>Hydrogenovibrio</taxon>
    </lineage>
</organism>
<dbReference type="InterPro" id="IPR036390">
    <property type="entry name" value="WH_DNA-bd_sf"/>
</dbReference>
<accession>A0A066ZRV9</accession>
<keyword evidence="4" id="KW-0663">Pyridoxal phosphate</keyword>
<dbReference type="GO" id="GO:0008483">
    <property type="term" value="F:transaminase activity"/>
    <property type="evidence" value="ECO:0007669"/>
    <property type="project" value="UniProtKB-KW"/>
</dbReference>
<evidence type="ECO:0000259" key="8">
    <source>
        <dbReference type="PROSITE" id="PS50949"/>
    </source>
</evidence>
<dbReference type="InterPro" id="IPR036388">
    <property type="entry name" value="WH-like_DNA-bd_sf"/>
</dbReference>
<dbReference type="GO" id="GO:0030170">
    <property type="term" value="F:pyridoxal phosphate binding"/>
    <property type="evidence" value="ECO:0007669"/>
    <property type="project" value="InterPro"/>
</dbReference>
<dbReference type="GO" id="GO:0003700">
    <property type="term" value="F:DNA-binding transcription factor activity"/>
    <property type="evidence" value="ECO:0007669"/>
    <property type="project" value="InterPro"/>
</dbReference>
<dbReference type="PROSITE" id="PS50949">
    <property type="entry name" value="HTH_GNTR"/>
    <property type="match status" value="1"/>
</dbReference>
<dbReference type="Proteomes" id="UP000027341">
    <property type="component" value="Unassembled WGS sequence"/>
</dbReference>
<dbReference type="EMBL" id="JMIU01000001">
    <property type="protein sequence ID" value="KDN95019.1"/>
    <property type="molecule type" value="Genomic_DNA"/>
</dbReference>
<sequence>MNLKLSKPNENADFLYQKLATQLAKQIRDGLYQPGDKLMPIRRFAEKQGVSIATVVSAYYQLEAMGYVEARPKSGFYVKRLYQEQIDRPSQSEPDAVPTVVTGQEMVLHLVKATNNPEMMQFGAAVPDASYLPTQLIAQAVRQAAKNDMAVLNDYLFPPGLPELRKQIARRMVGNACDVSAKQVVITSGCQEAIRLALRACAGPGDVIAIESPTFYGLLQVIHSLRMKAIEIPTDPDTGMSIEALEMAIEQWPIKACVLVPSFSNPLGLSMPDDKKSRLVELLSKREIPIIEDDVYGEISHESPRPKPLKAFDKDDWVIYCSSFSKTLSPGLRVGWVVSKRYYDKLEYFKYVSNLATASVSQLAVAEVLQSGKYDRYLSKIRSQYAYAVERMTAAIVKLFPTGTKVTRPKGGFVLWIELPFKVDTFELANRLMKHQISIAPGRIFSTTNKYDHFFRISCAVNWNHETDLALLKIVNEIHQIKMLGKDRYRPL</sequence>
<dbReference type="CDD" id="cd00609">
    <property type="entry name" value="AAT_like"/>
    <property type="match status" value="1"/>
</dbReference>
<dbReference type="InterPro" id="IPR015422">
    <property type="entry name" value="PyrdxlP-dep_Trfase_small"/>
</dbReference>
<dbReference type="Pfam" id="PF00155">
    <property type="entry name" value="Aminotran_1_2"/>
    <property type="match status" value="1"/>
</dbReference>
<evidence type="ECO:0000256" key="1">
    <source>
        <dbReference type="ARBA" id="ARBA00005384"/>
    </source>
</evidence>
<dbReference type="InterPro" id="IPR000524">
    <property type="entry name" value="Tscrpt_reg_HTH_GntR"/>
</dbReference>
<keyword evidence="5" id="KW-0805">Transcription regulation</keyword>
<gene>
    <name evidence="9" type="ORF">EI16_01530</name>
</gene>